<sequence>MIKFFLILSMVYIYQMYEEISQEDKEFCPVECLHYCNITWHATGMCVPHDGEQLPCQRASAGKDGISGYENCFYDDEHVYACCYVNIVEYDHTEGVDSESA</sequence>
<accession>A0A8J1XTX8</accession>
<gene>
    <name evidence="1" type="ORF">OFUS_LOCUS26565</name>
</gene>
<dbReference type="AlphaFoldDB" id="A0A8J1XTX8"/>
<name>A0A8J1XTX8_OWEFU</name>
<comment type="caution">
    <text evidence="1">The sequence shown here is derived from an EMBL/GenBank/DDBJ whole genome shotgun (WGS) entry which is preliminary data.</text>
</comment>
<keyword evidence="2" id="KW-1185">Reference proteome</keyword>
<evidence type="ECO:0000313" key="1">
    <source>
        <dbReference type="EMBL" id="CAH1802926.1"/>
    </source>
</evidence>
<evidence type="ECO:0000313" key="2">
    <source>
        <dbReference type="Proteomes" id="UP000749559"/>
    </source>
</evidence>
<dbReference type="Proteomes" id="UP000749559">
    <property type="component" value="Unassembled WGS sequence"/>
</dbReference>
<dbReference type="EMBL" id="CAIIXF020000177">
    <property type="protein sequence ID" value="CAH1802926.1"/>
    <property type="molecule type" value="Genomic_DNA"/>
</dbReference>
<protein>
    <submittedName>
        <fullName evidence="1">Uncharacterized protein</fullName>
    </submittedName>
</protein>
<reference evidence="1" key="1">
    <citation type="submission" date="2022-03" db="EMBL/GenBank/DDBJ databases">
        <authorList>
            <person name="Martin C."/>
        </authorList>
    </citation>
    <scope>NUCLEOTIDE SEQUENCE</scope>
</reference>
<organism evidence="1 2">
    <name type="scientific">Owenia fusiformis</name>
    <name type="common">Polychaete worm</name>
    <dbReference type="NCBI Taxonomy" id="6347"/>
    <lineage>
        <taxon>Eukaryota</taxon>
        <taxon>Metazoa</taxon>
        <taxon>Spiralia</taxon>
        <taxon>Lophotrochozoa</taxon>
        <taxon>Annelida</taxon>
        <taxon>Polychaeta</taxon>
        <taxon>Sedentaria</taxon>
        <taxon>Canalipalpata</taxon>
        <taxon>Sabellida</taxon>
        <taxon>Oweniida</taxon>
        <taxon>Oweniidae</taxon>
        <taxon>Owenia</taxon>
    </lineage>
</organism>
<proteinExistence type="predicted"/>